<reference evidence="3" key="1">
    <citation type="submission" date="2017-06" db="EMBL/GenBank/DDBJ databases">
        <authorList>
            <person name="Varghese N."/>
            <person name="Submissions S."/>
        </authorList>
    </citation>
    <scope>NUCLEOTIDE SEQUENCE [LARGE SCALE GENOMIC DNA]</scope>
    <source>
        <strain evidence="3">DSM 45423</strain>
    </source>
</reference>
<feature type="transmembrane region" description="Helical" evidence="1">
    <location>
        <begin position="166"/>
        <end position="185"/>
    </location>
</feature>
<protein>
    <submittedName>
        <fullName evidence="2">Uncharacterized protein</fullName>
    </submittedName>
</protein>
<sequence length="275" mass="29511">MDPYGGFEPQVGEIRALRTFRIGPDGLLYPLFSADPWHEGANTARCLRTDRPPHPSPAPDCTCGFYAFGGERWLGDQPRSRHVLAVVACWGHVIAGTRGLRAEHCRVEALWLSAAVPDDLVDRVLRNHPSVAVHRDRARMLAEHPPTELDCYEPSGRGTGRATGRLWWSAAIAAAVVGSLPADWLGGARSAALLTIALAAAFAVAALPLAPRGPDAGRPGRRLLCLATSVWLLAGFLGPVGLVFVRLPLLQAVSIAGLQHLCLLLEGRRIPAHIP</sequence>
<dbReference type="OrthoDB" id="5240854at2"/>
<dbReference type="AlphaFoldDB" id="A0A239D437"/>
<evidence type="ECO:0000313" key="3">
    <source>
        <dbReference type="Proteomes" id="UP000198386"/>
    </source>
</evidence>
<keyword evidence="3" id="KW-1185">Reference proteome</keyword>
<feature type="transmembrane region" description="Helical" evidence="1">
    <location>
        <begin position="191"/>
        <end position="211"/>
    </location>
</feature>
<proteinExistence type="predicted"/>
<evidence type="ECO:0000256" key="1">
    <source>
        <dbReference type="SAM" id="Phobius"/>
    </source>
</evidence>
<gene>
    <name evidence="2" type="ORF">SAMN04488107_1988</name>
</gene>
<keyword evidence="1" id="KW-0812">Transmembrane</keyword>
<name>A0A239D437_9ACTN</name>
<feature type="transmembrane region" description="Helical" evidence="1">
    <location>
        <begin position="223"/>
        <end position="242"/>
    </location>
</feature>
<dbReference type="EMBL" id="FZOH01000003">
    <property type="protein sequence ID" value="SNS27165.1"/>
    <property type="molecule type" value="Genomic_DNA"/>
</dbReference>
<organism evidence="2 3">
    <name type="scientific">Geodermatophilus saharensis</name>
    <dbReference type="NCBI Taxonomy" id="1137994"/>
    <lineage>
        <taxon>Bacteria</taxon>
        <taxon>Bacillati</taxon>
        <taxon>Actinomycetota</taxon>
        <taxon>Actinomycetes</taxon>
        <taxon>Geodermatophilales</taxon>
        <taxon>Geodermatophilaceae</taxon>
        <taxon>Geodermatophilus</taxon>
    </lineage>
</organism>
<keyword evidence="1" id="KW-0472">Membrane</keyword>
<evidence type="ECO:0000313" key="2">
    <source>
        <dbReference type="EMBL" id="SNS27165.1"/>
    </source>
</evidence>
<dbReference type="RefSeq" id="WP_089403708.1">
    <property type="nucleotide sequence ID" value="NZ_FZOH01000003.1"/>
</dbReference>
<dbReference type="Proteomes" id="UP000198386">
    <property type="component" value="Unassembled WGS sequence"/>
</dbReference>
<accession>A0A239D437</accession>
<keyword evidence="1" id="KW-1133">Transmembrane helix</keyword>